<reference evidence="1 2" key="1">
    <citation type="submission" date="2024-01" db="EMBL/GenBank/DDBJ databases">
        <title>The genomes of 5 underutilized Papilionoideae crops provide insights into root nodulation and disease resistanc.</title>
        <authorList>
            <person name="Jiang F."/>
        </authorList>
    </citation>
    <scope>NUCLEOTIDE SEQUENCE [LARGE SCALE GENOMIC DNA]</scope>
    <source>
        <strain evidence="1">LVBAO_FW01</strain>
        <tissue evidence="1">Leaves</tissue>
    </source>
</reference>
<proteinExistence type="predicted"/>
<dbReference type="Proteomes" id="UP001367508">
    <property type="component" value="Unassembled WGS sequence"/>
</dbReference>
<organism evidence="1 2">
    <name type="scientific">Canavalia gladiata</name>
    <name type="common">Sword bean</name>
    <name type="synonym">Dolichos gladiatus</name>
    <dbReference type="NCBI Taxonomy" id="3824"/>
    <lineage>
        <taxon>Eukaryota</taxon>
        <taxon>Viridiplantae</taxon>
        <taxon>Streptophyta</taxon>
        <taxon>Embryophyta</taxon>
        <taxon>Tracheophyta</taxon>
        <taxon>Spermatophyta</taxon>
        <taxon>Magnoliopsida</taxon>
        <taxon>eudicotyledons</taxon>
        <taxon>Gunneridae</taxon>
        <taxon>Pentapetalae</taxon>
        <taxon>rosids</taxon>
        <taxon>fabids</taxon>
        <taxon>Fabales</taxon>
        <taxon>Fabaceae</taxon>
        <taxon>Papilionoideae</taxon>
        <taxon>50 kb inversion clade</taxon>
        <taxon>NPAAA clade</taxon>
        <taxon>indigoferoid/millettioid clade</taxon>
        <taxon>Phaseoleae</taxon>
        <taxon>Canavalia</taxon>
    </lineage>
</organism>
<comment type="caution">
    <text evidence="1">The sequence shown here is derived from an EMBL/GenBank/DDBJ whole genome shotgun (WGS) entry which is preliminary data.</text>
</comment>
<dbReference type="EMBL" id="JAYMYQ010000004">
    <property type="protein sequence ID" value="KAK7338584.1"/>
    <property type="molecule type" value="Genomic_DNA"/>
</dbReference>
<sequence length="255" mass="28395">MAQLGVGPAWSSQQIVYGPLSYYACEAADPSLILAKSQHGHWPNCIVQSIKVRIQRSSKLVYILSTVIYKRYFGRWRGLRSGNVPHAAWSDDICSNGLGDLMAPPYPNHLMHAFSHAKLQEVRTWVNTGAIKRTRLTSIQPNVIPARDSRLDSSSLCPTVLEEYGGIEIRTTNSQHAPINPYRVPFRLEDYTNDQPATMSLGSVDLQLRIVLGGVPVFSLCPPVPVTSPLRRGFILIKRENPLCLPPSSLHPLLY</sequence>
<keyword evidence="2" id="KW-1185">Reference proteome</keyword>
<gene>
    <name evidence="1" type="ORF">VNO77_19201</name>
</gene>
<name>A0AAN9QKA5_CANGL</name>
<evidence type="ECO:0000313" key="2">
    <source>
        <dbReference type="Proteomes" id="UP001367508"/>
    </source>
</evidence>
<evidence type="ECO:0000313" key="1">
    <source>
        <dbReference type="EMBL" id="KAK7338584.1"/>
    </source>
</evidence>
<protein>
    <submittedName>
        <fullName evidence="1">Uncharacterized protein</fullName>
    </submittedName>
</protein>
<accession>A0AAN9QKA5</accession>
<dbReference type="AlphaFoldDB" id="A0AAN9QKA5"/>